<dbReference type="STRING" id="701091.M2UGA1"/>
<dbReference type="GO" id="GO:0006369">
    <property type="term" value="P:termination of RNA polymerase II transcription"/>
    <property type="evidence" value="ECO:0007669"/>
    <property type="project" value="EnsemblFungi"/>
</dbReference>
<dbReference type="InterPro" id="IPR007066">
    <property type="entry name" value="RNA_pol_Rpb1_3"/>
</dbReference>
<dbReference type="Pfam" id="PF05001">
    <property type="entry name" value="RNA_pol_Rpb1_R"/>
    <property type="match status" value="8"/>
</dbReference>
<dbReference type="SMART" id="SM00663">
    <property type="entry name" value="RPOLA_N"/>
    <property type="match status" value="1"/>
</dbReference>
<dbReference type="NCBIfam" id="NF006336">
    <property type="entry name" value="PRK08566.1"/>
    <property type="match status" value="1"/>
</dbReference>
<dbReference type="OrthoDB" id="270392at2759"/>
<name>M2UGA1_COCH5</name>
<dbReference type="InterPro" id="IPR042102">
    <property type="entry name" value="RNA_pol_Rpb1_3_sf"/>
</dbReference>
<dbReference type="Pfam" id="PF04983">
    <property type="entry name" value="RNA_pol_Rpb1_3"/>
    <property type="match status" value="1"/>
</dbReference>
<dbReference type="GO" id="GO:0140463">
    <property type="term" value="F:chromatin-protein adaptor activity"/>
    <property type="evidence" value="ECO:0007669"/>
    <property type="project" value="EnsemblFungi"/>
</dbReference>
<dbReference type="Proteomes" id="UP000016936">
    <property type="component" value="Unassembled WGS sequence"/>
</dbReference>
<evidence type="ECO:0000256" key="2">
    <source>
        <dbReference type="ARBA" id="ARBA00006460"/>
    </source>
</evidence>
<comment type="subcellular location">
    <subcellularLocation>
        <location evidence="1">Nucleus</location>
    </subcellularLocation>
</comment>
<feature type="compositionally biased region" description="Basic and acidic residues" evidence="16">
    <location>
        <begin position="193"/>
        <end position="207"/>
    </location>
</feature>
<dbReference type="FunFam" id="1.10.132.30:FF:000001">
    <property type="entry name" value="DNA-directed RNA polymerase subunit"/>
    <property type="match status" value="1"/>
</dbReference>
<evidence type="ECO:0000256" key="4">
    <source>
        <dbReference type="ARBA" id="ARBA00022553"/>
    </source>
</evidence>
<protein>
    <recommendedName>
        <fullName evidence="15">DNA-directed RNA polymerase subunit</fullName>
        <ecNumber evidence="15">2.7.7.6</ecNumber>
    </recommendedName>
</protein>
<dbReference type="Pfam" id="PF00623">
    <property type="entry name" value="RNA_pol_Rpb1_2"/>
    <property type="match status" value="1"/>
</dbReference>
<feature type="domain" description="RNA polymerase N-terminal" evidence="17">
    <location>
        <begin position="238"/>
        <end position="544"/>
    </location>
</feature>
<keyword evidence="11" id="KW-0238">DNA-binding</keyword>
<sequence length="1737" mass="191694">MPPGAPLQSKCPLRTIKEIQFGLLSPEEIKAMSVVHIIYPETMDEQKQKPREQGLNDPKLGTIDRMYSCATCKEDIQVCPGHFGHIELHTPVFHVGFVVKIKKLLETVCHTCGMIKADFNHPDWQAAARTKDAKKRFDKIWRMSRTKNVCVQDVEESGKENKIPKIPHGGCGSRQPDTIRKEGLKLTGTWKQSKKDDDDGQGDRKEVITPKQAQTIFKLLSDNTLALLGLNADYARPEWMILDVLPVPPPPVRPSISVDGTGQGMRGEDDLTYKLGDIIRANQRVAECQQEGSPQHVTAEFEALVQYHVATYMDNDANGVPQAMQKSGRPLKTIRGRLKGKEGRLRGNLMGKRVDFSARTVITGDPNLSLDQVGVPRSIARTLTYPEVVTKFNISKLTNLVRNGPNQHPGANYVIKADGVRLDLKHNKNLDDLRLQYGWKVERHIDDDDVIIFNRQPSLHKESMMGHRVKVMPYSTFRLNLSVTSPYNADFDGDEMNLHVPQSDETRAEIQNLCMVPKQIVSPQKNQPLMGIVQDTLLGVYKMTRRDNFIPIEQVMPIMMWVPDWDGILPEPAILKPRPLWTGKQIVSMAFPREVNIEKKEDDSTPSKDNDIKDKSLMIKGGQLIYGQVTKKIVGASAGGVIHIVFNELGSDAAVKFFNSCQRICNWWLLHYGFSFGVGDTIPDPGTSEKIASEISKSKVKVEDIIATATKDQLEPLPGMTIRGTFESKVQKFLNEGREGGGTAAQNSLKDFNNVVQTVVSGSKGSTVNISQMVALVGQQAVEGQRIPYGFKYRTLPHFSKDDYSPESRGFVENSYLRGLTPSEFFFHAMAGREGLIDTAVKTAETGYIQRRLVKALEDVMVKYDGTVRNSMGDIVEFIYGEDGLDGAHIEKQSMDIIMSSEPAFEAAYKLDVLTTDQPEIPVWKLESSPLFQGDVDVQRALDEEFEAIKNDREYLRANASEDDLETFQLPLNIARMIRSAQARFGINPEKAASNLHPIETIKQVRETLDRLVVIRGTDELSREAQDSATYLFKAHLRARLAFKKLAVEHRLNKEALSYVLGELEDRFLKAAVAPGEMVGVLAAQSIGEPATQMTLNTFHFAGVSSKNVTLGVPRLKEILNIAANIKTPSMLVRQADSKASQQQAKLLRSTIELTTLRSLTQAVELYYDPDIQSTLVEDDQDMVESYFILPEEDEVIESQSKWLLRIILDRKKLLDKSITIGEVAGKIKEEFKPNLAVIFSDENADEQVMRVRFIWDQNLQKDDEDEDERDERWMRKLEKHLLDDVTLRGVRGVERAFIREHTVTVEKEDRSLMHSKNNDLCKEWVLDTTGTSLAEVLAIEGVDATKTYSNSFIEILGVLGIEAARAGLLKELGMVLSFDGSYVNHRHMALLVDIMCQRGLLMAITRHGINRNDTGALMRCSFEETVEILLEAAGFGELDDCRGVSENIMLGQLAPMGTGEFDVVMDNAMLLTMVEDNSKAMGAAAGNYVVGGADTPYLNSPTYDVSIGMGSYDQASFSPMAAAGGSGDTGGFTDYGGTYGGGLSPFDGGRSPGSGFTGMSPGFTSPVSPGFSPTSPGYSPTSPGIASPRFAATSPGYMASPTSPHYSPTSPRYGSPTSPSYSPTSPAGYSPTSPQYSPTSPNYSPTSPTFMGGATSPAYSPTSPQYSPTSPQYSPTSPQYQAGSDRRSPTSPTSPQYSPTSPRYSPTSPAGAFSPTSPRYSPTSPGPAYSPTSPKQ</sequence>
<dbReference type="Gene3D" id="1.10.150.390">
    <property type="match status" value="1"/>
</dbReference>
<keyword evidence="13" id="KW-0539">Nucleus</keyword>
<dbReference type="GO" id="GO:0003677">
    <property type="term" value="F:DNA binding"/>
    <property type="evidence" value="ECO:0007669"/>
    <property type="project" value="UniProtKB-KW"/>
</dbReference>
<evidence type="ECO:0000256" key="10">
    <source>
        <dbReference type="ARBA" id="ARBA00022842"/>
    </source>
</evidence>
<evidence type="ECO:0000256" key="8">
    <source>
        <dbReference type="ARBA" id="ARBA00022737"/>
    </source>
</evidence>
<feature type="compositionally biased region" description="Low complexity" evidence="16">
    <location>
        <begin position="1569"/>
        <end position="1585"/>
    </location>
</feature>
<dbReference type="Gene3D" id="6.10.250.2940">
    <property type="match status" value="1"/>
</dbReference>
<evidence type="ECO:0000256" key="14">
    <source>
        <dbReference type="ARBA" id="ARBA00048552"/>
    </source>
</evidence>
<dbReference type="InterPro" id="IPR007073">
    <property type="entry name" value="RNA_pol_Rpb1_7"/>
</dbReference>
<keyword evidence="5 15" id="KW-0808">Transferase</keyword>
<evidence type="ECO:0000256" key="16">
    <source>
        <dbReference type="SAM" id="MobiDB-lite"/>
    </source>
</evidence>
<feature type="compositionally biased region" description="Low complexity" evidence="16">
    <location>
        <begin position="1601"/>
        <end position="1683"/>
    </location>
</feature>
<evidence type="ECO:0000256" key="7">
    <source>
        <dbReference type="ARBA" id="ARBA00022723"/>
    </source>
</evidence>
<dbReference type="FunFam" id="1.10.274.100:FF:000001">
    <property type="entry name" value="DNA-directed RNA polymerase subunit"/>
    <property type="match status" value="1"/>
</dbReference>
<reference evidence="18 19" key="1">
    <citation type="journal article" date="2012" name="PLoS Pathog.">
        <title>Diverse lifestyles and strategies of plant pathogenesis encoded in the genomes of eighteen Dothideomycetes fungi.</title>
        <authorList>
            <person name="Ohm R.A."/>
            <person name="Feau N."/>
            <person name="Henrissat B."/>
            <person name="Schoch C.L."/>
            <person name="Horwitz B.A."/>
            <person name="Barry K.W."/>
            <person name="Condon B.J."/>
            <person name="Copeland A.C."/>
            <person name="Dhillon B."/>
            <person name="Glaser F."/>
            <person name="Hesse C.N."/>
            <person name="Kosti I."/>
            <person name="LaButti K."/>
            <person name="Lindquist E.A."/>
            <person name="Lucas S."/>
            <person name="Salamov A.A."/>
            <person name="Bradshaw R.E."/>
            <person name="Ciuffetti L."/>
            <person name="Hamelin R.C."/>
            <person name="Kema G.H.J."/>
            <person name="Lawrence C."/>
            <person name="Scott J.A."/>
            <person name="Spatafora J.W."/>
            <person name="Turgeon B.G."/>
            <person name="de Wit P.J.G.M."/>
            <person name="Zhong S."/>
            <person name="Goodwin S.B."/>
            <person name="Grigoriev I.V."/>
        </authorList>
    </citation>
    <scope>NUCLEOTIDE SEQUENCE [LARGE SCALE GENOMIC DNA]</scope>
    <source>
        <strain evidence="19">C5 / ATCC 48332 / race O</strain>
    </source>
</reference>
<dbReference type="Pfam" id="PF04990">
    <property type="entry name" value="RNA_pol_Rpb1_7"/>
    <property type="match status" value="1"/>
</dbReference>
<dbReference type="Gene3D" id="2.40.40.20">
    <property type="match status" value="1"/>
</dbReference>
<organism evidence="18 19">
    <name type="scientific">Cochliobolus heterostrophus (strain C5 / ATCC 48332 / race O)</name>
    <name type="common">Southern corn leaf blight fungus</name>
    <name type="synonym">Bipolaris maydis</name>
    <dbReference type="NCBI Taxonomy" id="701091"/>
    <lineage>
        <taxon>Eukaryota</taxon>
        <taxon>Fungi</taxon>
        <taxon>Dikarya</taxon>
        <taxon>Ascomycota</taxon>
        <taxon>Pezizomycotina</taxon>
        <taxon>Dothideomycetes</taxon>
        <taxon>Pleosporomycetidae</taxon>
        <taxon>Pleosporales</taxon>
        <taxon>Pleosporineae</taxon>
        <taxon>Pleosporaceae</taxon>
        <taxon>Bipolaris</taxon>
    </lineage>
</organism>
<dbReference type="InterPro" id="IPR000722">
    <property type="entry name" value="RNA_pol_asu"/>
</dbReference>
<feature type="region of interest" description="Disordered" evidence="16">
    <location>
        <begin position="1544"/>
        <end position="1737"/>
    </location>
</feature>
<dbReference type="GO" id="GO:0005665">
    <property type="term" value="C:RNA polymerase II, core complex"/>
    <property type="evidence" value="ECO:0007669"/>
    <property type="project" value="EnsemblFungi"/>
</dbReference>
<dbReference type="GO" id="GO:0000785">
    <property type="term" value="C:chromatin"/>
    <property type="evidence" value="ECO:0007669"/>
    <property type="project" value="EnsemblFungi"/>
</dbReference>
<keyword evidence="10" id="KW-0460">Magnesium</keyword>
<dbReference type="InterPro" id="IPR038120">
    <property type="entry name" value="Rpb1_funnel_sf"/>
</dbReference>
<dbReference type="Gene3D" id="1.10.274.100">
    <property type="entry name" value="RNA polymerase Rpb1, domain 3"/>
    <property type="match status" value="1"/>
</dbReference>
<evidence type="ECO:0000256" key="9">
    <source>
        <dbReference type="ARBA" id="ARBA00022833"/>
    </source>
</evidence>
<dbReference type="PANTHER" id="PTHR19376">
    <property type="entry name" value="DNA-DIRECTED RNA POLYMERASE"/>
    <property type="match status" value="1"/>
</dbReference>
<dbReference type="Pfam" id="PF04997">
    <property type="entry name" value="RNA_pol_Rpb1_1"/>
    <property type="match status" value="1"/>
</dbReference>
<accession>M2UGA1</accession>
<evidence type="ECO:0000259" key="17">
    <source>
        <dbReference type="SMART" id="SM00663"/>
    </source>
</evidence>
<proteinExistence type="inferred from homology"/>
<dbReference type="InterPro" id="IPR045867">
    <property type="entry name" value="DNA-dir_RpoC_beta_prime"/>
</dbReference>
<dbReference type="FunFam" id="2.40.40.20:FF:000019">
    <property type="entry name" value="DNA-directed RNA polymerase II subunit RPB1"/>
    <property type="match status" value="1"/>
</dbReference>
<dbReference type="InterPro" id="IPR007081">
    <property type="entry name" value="RNA_pol_Rpb1_5"/>
</dbReference>
<keyword evidence="7" id="KW-0479">Metal-binding</keyword>
<dbReference type="Gene3D" id="1.10.132.30">
    <property type="match status" value="1"/>
</dbReference>
<comment type="catalytic activity">
    <reaction evidence="14 15">
        <text>RNA(n) + a ribonucleoside 5'-triphosphate = RNA(n+1) + diphosphate</text>
        <dbReference type="Rhea" id="RHEA:21248"/>
        <dbReference type="Rhea" id="RHEA-COMP:14527"/>
        <dbReference type="Rhea" id="RHEA-COMP:17342"/>
        <dbReference type="ChEBI" id="CHEBI:33019"/>
        <dbReference type="ChEBI" id="CHEBI:61557"/>
        <dbReference type="ChEBI" id="CHEBI:140395"/>
        <dbReference type="EC" id="2.7.7.6"/>
    </reaction>
</comment>
<dbReference type="Pfam" id="PF04998">
    <property type="entry name" value="RNA_pol_Rpb1_5"/>
    <property type="match status" value="1"/>
</dbReference>
<comment type="similarity">
    <text evidence="2 15">Belongs to the RNA polymerase beta' chain family.</text>
</comment>
<dbReference type="PANTHER" id="PTHR19376:SF37">
    <property type="entry name" value="DNA-DIRECTED RNA POLYMERASE II SUBUNIT RPB1"/>
    <property type="match status" value="1"/>
</dbReference>
<dbReference type="GO" id="GO:0006367">
    <property type="term" value="P:transcription initiation at RNA polymerase II promoter"/>
    <property type="evidence" value="ECO:0007669"/>
    <property type="project" value="EnsemblFungi"/>
</dbReference>
<dbReference type="FunFam" id="3.30.1360.140:FF:000001">
    <property type="entry name" value="DNA-directed RNA polymerase subunit"/>
    <property type="match status" value="1"/>
</dbReference>
<feature type="compositionally biased region" description="Low complexity" evidence="16">
    <location>
        <begin position="1690"/>
        <end position="1728"/>
    </location>
</feature>
<dbReference type="GO" id="GO:0180034">
    <property type="term" value="P:co-transcriptional lncRNA 3' end processing, cleavage and polyadenylation pathway"/>
    <property type="evidence" value="ECO:0007669"/>
    <property type="project" value="EnsemblFungi"/>
</dbReference>
<dbReference type="PRINTS" id="PR01217">
    <property type="entry name" value="PRICHEXTENSN"/>
</dbReference>
<dbReference type="GO" id="GO:0003899">
    <property type="term" value="F:DNA-directed RNA polymerase activity"/>
    <property type="evidence" value="ECO:0007669"/>
    <property type="project" value="UniProtKB-EC"/>
</dbReference>
<keyword evidence="6 15" id="KW-0548">Nucleotidyltransferase</keyword>
<dbReference type="FunFam" id="4.10.860.120:FF:000003">
    <property type="entry name" value="DNA-directed RNA polymerase subunit"/>
    <property type="match status" value="1"/>
</dbReference>
<dbReference type="GO" id="GO:0019985">
    <property type="term" value="P:translesion synthesis"/>
    <property type="evidence" value="ECO:0007669"/>
    <property type="project" value="EnsemblFungi"/>
</dbReference>
<dbReference type="GO" id="GO:0003968">
    <property type="term" value="F:RNA-directed RNA polymerase activity"/>
    <property type="evidence" value="ECO:0007669"/>
    <property type="project" value="EnsemblFungi"/>
</dbReference>
<comment type="function">
    <text evidence="15">DNA-dependent RNA polymerase catalyzes the transcription of DNA into RNA using the four ribonucleoside triphosphates as substrates.</text>
</comment>
<dbReference type="HOGENOM" id="CLU_000487_3_0_1"/>
<dbReference type="GO" id="GO:0046872">
    <property type="term" value="F:metal ion binding"/>
    <property type="evidence" value="ECO:0007669"/>
    <property type="project" value="UniProtKB-KW"/>
</dbReference>
<evidence type="ECO:0000256" key="12">
    <source>
        <dbReference type="ARBA" id="ARBA00023163"/>
    </source>
</evidence>
<dbReference type="InterPro" id="IPR038593">
    <property type="entry name" value="RNA_pol_Rpb1_7_sf"/>
</dbReference>
<dbReference type="Gene3D" id="6.20.50.80">
    <property type="match status" value="1"/>
</dbReference>
<dbReference type="FunFam" id="3.30.1490.180:FF:000001">
    <property type="entry name" value="DNA-directed RNA polymerase subunit"/>
    <property type="match status" value="1"/>
</dbReference>
<evidence type="ECO:0000256" key="15">
    <source>
        <dbReference type="RuleBase" id="RU004279"/>
    </source>
</evidence>
<dbReference type="InterPro" id="IPR007080">
    <property type="entry name" value="RNA_pol_Rpb1_1"/>
</dbReference>
<evidence type="ECO:0000313" key="18">
    <source>
        <dbReference type="EMBL" id="EMD86962.1"/>
    </source>
</evidence>
<gene>
    <name evidence="18" type="ORF">COCHEDRAFT_1217961</name>
</gene>
<dbReference type="GO" id="GO:0030643">
    <property type="term" value="P:intracellular phosphate ion homeostasis"/>
    <property type="evidence" value="ECO:0007669"/>
    <property type="project" value="EnsemblFungi"/>
</dbReference>
<dbReference type="Gene3D" id="3.30.1360.140">
    <property type="match status" value="1"/>
</dbReference>
<dbReference type="InterPro" id="IPR044893">
    <property type="entry name" value="RNA_pol_Rpb1_clamp_domain"/>
</dbReference>
<dbReference type="EC" id="2.7.7.6" evidence="15"/>
<dbReference type="GO" id="GO:0006368">
    <property type="term" value="P:transcription elongation by RNA polymerase II"/>
    <property type="evidence" value="ECO:0007669"/>
    <property type="project" value="EnsemblFungi"/>
</dbReference>
<dbReference type="FunFam" id="1.10.150.390:FF:000001">
    <property type="entry name" value="DNA-directed RNA polymerase subunit"/>
    <property type="match status" value="1"/>
</dbReference>
<dbReference type="InterPro" id="IPR000684">
    <property type="entry name" value="RNA_pol_II_repeat_euk"/>
</dbReference>
<dbReference type="PROSITE" id="PS00115">
    <property type="entry name" value="RNA_POL_II_REPEAT"/>
    <property type="match status" value="4"/>
</dbReference>
<dbReference type="Pfam" id="PF04992">
    <property type="entry name" value="RNA_pol_Rpb1_6"/>
    <property type="match status" value="1"/>
</dbReference>
<dbReference type="CDD" id="cd02733">
    <property type="entry name" value="RNAP_II_RPB1_N"/>
    <property type="match status" value="1"/>
</dbReference>
<dbReference type="Gene3D" id="4.10.860.120">
    <property type="entry name" value="RNA polymerase II, clamp domain"/>
    <property type="match status" value="2"/>
</dbReference>
<keyword evidence="9" id="KW-0862">Zinc</keyword>
<evidence type="ECO:0000256" key="1">
    <source>
        <dbReference type="ARBA" id="ARBA00004123"/>
    </source>
</evidence>
<dbReference type="Gene3D" id="3.30.1490.180">
    <property type="entry name" value="RNA polymerase ii"/>
    <property type="match status" value="1"/>
</dbReference>
<dbReference type="InterPro" id="IPR006592">
    <property type="entry name" value="RNA_pol_N"/>
</dbReference>
<dbReference type="eggNOG" id="KOG0260">
    <property type="taxonomic scope" value="Eukaryota"/>
</dbReference>
<keyword evidence="19" id="KW-1185">Reference proteome</keyword>
<evidence type="ECO:0000256" key="5">
    <source>
        <dbReference type="ARBA" id="ARBA00022679"/>
    </source>
</evidence>
<dbReference type="EMBL" id="KB445583">
    <property type="protein sequence ID" value="EMD86962.1"/>
    <property type="molecule type" value="Genomic_DNA"/>
</dbReference>
<dbReference type="InterPro" id="IPR007075">
    <property type="entry name" value="RNA_pol_Rpb1_6"/>
</dbReference>
<keyword evidence="12 15" id="KW-0804">Transcription</keyword>
<keyword evidence="3 15" id="KW-0240">DNA-directed RNA polymerase</keyword>
<dbReference type="CDD" id="cd02584">
    <property type="entry name" value="RNAP_II_Rpb1_C"/>
    <property type="match status" value="1"/>
</dbReference>
<feature type="region of interest" description="Disordered" evidence="16">
    <location>
        <begin position="185"/>
        <end position="207"/>
    </location>
</feature>
<evidence type="ECO:0000256" key="3">
    <source>
        <dbReference type="ARBA" id="ARBA00022478"/>
    </source>
</evidence>
<reference evidence="19" key="2">
    <citation type="journal article" date="2013" name="PLoS Genet.">
        <title>Comparative genome structure, secondary metabolite, and effector coding capacity across Cochliobolus pathogens.</title>
        <authorList>
            <person name="Condon B.J."/>
            <person name="Leng Y."/>
            <person name="Wu D."/>
            <person name="Bushley K.E."/>
            <person name="Ohm R.A."/>
            <person name="Otillar R."/>
            <person name="Martin J."/>
            <person name="Schackwitz W."/>
            <person name="Grimwood J."/>
            <person name="MohdZainudin N."/>
            <person name="Xue C."/>
            <person name="Wang R."/>
            <person name="Manning V.A."/>
            <person name="Dhillon B."/>
            <person name="Tu Z.J."/>
            <person name="Steffenson B.J."/>
            <person name="Salamov A."/>
            <person name="Sun H."/>
            <person name="Lowry S."/>
            <person name="LaButti K."/>
            <person name="Han J."/>
            <person name="Copeland A."/>
            <person name="Lindquist E."/>
            <person name="Barry K."/>
            <person name="Schmutz J."/>
            <person name="Baker S.E."/>
            <person name="Ciuffetti L.M."/>
            <person name="Grigoriev I.V."/>
            <person name="Zhong S."/>
            <person name="Turgeon B.G."/>
        </authorList>
    </citation>
    <scope>NUCLEOTIDE SEQUENCE [LARGE SCALE GENOMIC DNA]</scope>
    <source>
        <strain evidence="19">C5 / ATCC 48332 / race O</strain>
    </source>
</reference>
<evidence type="ECO:0000256" key="11">
    <source>
        <dbReference type="ARBA" id="ARBA00023125"/>
    </source>
</evidence>
<dbReference type="SUPFAM" id="SSF64484">
    <property type="entry name" value="beta and beta-prime subunits of DNA dependent RNA-polymerase"/>
    <property type="match status" value="1"/>
</dbReference>
<evidence type="ECO:0000313" key="19">
    <source>
        <dbReference type="Proteomes" id="UP000016936"/>
    </source>
</evidence>
<keyword evidence="4" id="KW-0597">Phosphoprotein</keyword>
<keyword evidence="8" id="KW-0677">Repeat</keyword>
<evidence type="ECO:0000256" key="6">
    <source>
        <dbReference type="ARBA" id="ARBA00022695"/>
    </source>
</evidence>
<dbReference type="OMA" id="KPCMGIV"/>
<dbReference type="InterPro" id="IPR007083">
    <property type="entry name" value="RNA_pol_Rpb1_4"/>
</dbReference>
<dbReference type="Pfam" id="PF05000">
    <property type="entry name" value="RNA_pol_Rpb1_4"/>
    <property type="match status" value="1"/>
</dbReference>
<evidence type="ECO:0000256" key="13">
    <source>
        <dbReference type="ARBA" id="ARBA00023242"/>
    </source>
</evidence>